<evidence type="ECO:0000313" key="2">
    <source>
        <dbReference type="EMBL" id="RKP11322.1"/>
    </source>
</evidence>
<name>A0A4P9XYY7_9FUNG</name>
<dbReference type="Proteomes" id="UP000267251">
    <property type="component" value="Unassembled WGS sequence"/>
</dbReference>
<dbReference type="AlphaFoldDB" id="A0A4P9XYY7"/>
<feature type="region of interest" description="Disordered" evidence="1">
    <location>
        <begin position="60"/>
        <end position="83"/>
    </location>
</feature>
<evidence type="ECO:0000256" key="1">
    <source>
        <dbReference type="SAM" id="MobiDB-lite"/>
    </source>
</evidence>
<accession>A0A4P9XYY7</accession>
<feature type="region of interest" description="Disordered" evidence="1">
    <location>
        <begin position="1"/>
        <end position="33"/>
    </location>
</feature>
<reference evidence="3" key="1">
    <citation type="journal article" date="2018" name="Nat. Microbiol.">
        <title>Leveraging single-cell genomics to expand the fungal tree of life.</title>
        <authorList>
            <person name="Ahrendt S.R."/>
            <person name="Quandt C.A."/>
            <person name="Ciobanu D."/>
            <person name="Clum A."/>
            <person name="Salamov A."/>
            <person name="Andreopoulos B."/>
            <person name="Cheng J.F."/>
            <person name="Woyke T."/>
            <person name="Pelin A."/>
            <person name="Henrissat B."/>
            <person name="Reynolds N.K."/>
            <person name="Benny G.L."/>
            <person name="Smith M.E."/>
            <person name="James T.Y."/>
            <person name="Grigoriev I.V."/>
        </authorList>
    </citation>
    <scope>NUCLEOTIDE SEQUENCE [LARGE SCALE GENOMIC DNA]</scope>
</reference>
<feature type="compositionally biased region" description="Basic and acidic residues" evidence="1">
    <location>
        <begin position="60"/>
        <end position="78"/>
    </location>
</feature>
<sequence>MSSPSPTEPQAGEARRMILGGGRGRRSSQSSEMSECPVCLLVLDTLASLTERERHVSRCLEGRGGESEGGEGDGRDILVRSNPRTSAPSLGGVRYAAYSLTGTSTLIGQECLICFEDFAAST</sequence>
<keyword evidence="3" id="KW-1185">Reference proteome</keyword>
<protein>
    <submittedName>
        <fullName evidence="2">Uncharacterized protein</fullName>
    </submittedName>
</protein>
<evidence type="ECO:0000313" key="3">
    <source>
        <dbReference type="Proteomes" id="UP000267251"/>
    </source>
</evidence>
<dbReference type="OrthoDB" id="10057496at2759"/>
<dbReference type="EMBL" id="KZ989012">
    <property type="protein sequence ID" value="RKP11322.1"/>
    <property type="molecule type" value="Genomic_DNA"/>
</dbReference>
<gene>
    <name evidence="2" type="ORF">BJ684DRAFT_22126</name>
</gene>
<organism evidence="2 3">
    <name type="scientific">Piptocephalis cylindrospora</name>
    <dbReference type="NCBI Taxonomy" id="1907219"/>
    <lineage>
        <taxon>Eukaryota</taxon>
        <taxon>Fungi</taxon>
        <taxon>Fungi incertae sedis</taxon>
        <taxon>Zoopagomycota</taxon>
        <taxon>Zoopagomycotina</taxon>
        <taxon>Zoopagomycetes</taxon>
        <taxon>Zoopagales</taxon>
        <taxon>Piptocephalidaceae</taxon>
        <taxon>Piptocephalis</taxon>
    </lineage>
</organism>
<proteinExistence type="predicted"/>